<evidence type="ECO:0000256" key="4">
    <source>
        <dbReference type="ARBA" id="ARBA00022748"/>
    </source>
</evidence>
<keyword evidence="4" id="KW-0201">Cytochrome c-type biogenesis</keyword>
<keyword evidence="2" id="KW-0813">Transport</keyword>
<dbReference type="SMART" id="SM00382">
    <property type="entry name" value="AAA"/>
    <property type="match status" value="1"/>
</dbReference>
<evidence type="ECO:0000313" key="10">
    <source>
        <dbReference type="Proteomes" id="UP001595704"/>
    </source>
</evidence>
<dbReference type="PROSITE" id="PS00211">
    <property type="entry name" value="ABC_TRANSPORTER_1"/>
    <property type="match status" value="1"/>
</dbReference>
<dbReference type="PANTHER" id="PTHR43499">
    <property type="entry name" value="ABC TRANSPORTER I FAMILY MEMBER 1"/>
    <property type="match status" value="1"/>
</dbReference>
<dbReference type="InterPro" id="IPR017871">
    <property type="entry name" value="ABC_transporter-like_CS"/>
</dbReference>
<dbReference type="RefSeq" id="WP_191318508.1">
    <property type="nucleotide sequence ID" value="NZ_BNCG01000003.1"/>
</dbReference>
<reference evidence="10" key="1">
    <citation type="journal article" date="2019" name="Int. J. Syst. Evol. Microbiol.">
        <title>The Global Catalogue of Microorganisms (GCM) 10K type strain sequencing project: providing services to taxonomists for standard genome sequencing and annotation.</title>
        <authorList>
            <consortium name="The Broad Institute Genomics Platform"/>
            <consortium name="The Broad Institute Genome Sequencing Center for Infectious Disease"/>
            <person name="Wu L."/>
            <person name="Ma J."/>
        </authorList>
    </citation>
    <scope>NUCLEOTIDE SEQUENCE [LARGE SCALE GENOMIC DNA]</scope>
    <source>
        <strain evidence="10">KCTC 42282</strain>
    </source>
</reference>
<evidence type="ECO:0000256" key="7">
    <source>
        <dbReference type="ARBA" id="ARBA00023136"/>
    </source>
</evidence>
<dbReference type="InterPro" id="IPR003593">
    <property type="entry name" value="AAA+_ATPase"/>
</dbReference>
<gene>
    <name evidence="9" type="primary">ccmA</name>
    <name evidence="9" type="ORF">ACFONL_17630</name>
</gene>
<dbReference type="PROSITE" id="PS50893">
    <property type="entry name" value="ABC_TRANSPORTER_2"/>
    <property type="match status" value="1"/>
</dbReference>
<dbReference type="InterPro" id="IPR027417">
    <property type="entry name" value="P-loop_NTPase"/>
</dbReference>
<dbReference type="GO" id="GO:0005524">
    <property type="term" value="F:ATP binding"/>
    <property type="evidence" value="ECO:0007669"/>
    <property type="project" value="UniProtKB-KW"/>
</dbReference>
<evidence type="ECO:0000256" key="2">
    <source>
        <dbReference type="ARBA" id="ARBA00022448"/>
    </source>
</evidence>
<keyword evidence="3" id="KW-0547">Nucleotide-binding</keyword>
<evidence type="ECO:0000256" key="5">
    <source>
        <dbReference type="ARBA" id="ARBA00022840"/>
    </source>
</evidence>
<proteinExistence type="inferred from homology"/>
<dbReference type="PANTHER" id="PTHR43499:SF1">
    <property type="entry name" value="ABC TRANSPORTER I FAMILY MEMBER 1"/>
    <property type="match status" value="1"/>
</dbReference>
<sequence length="230" mass="24313">MILTASNLSCRRGGRLIFRDISFRVASGSALVVTGDNGAGKSSLIAMIAGLLTPAEGEIALSGDPEQTPGELIGLMAHRDGLKPSLTVQENLSWARNLLGASAMDIDEALLAVGLSHAIAMPVEHLSAGQRRRVSLARLLSCSRPIWLMDEPAGALDQRAIRGLTGLMQRHLAEGGIIVAATHQPLGIDDAQTLHLAPPPVDAGDEEPFWEDDDCEDELLMGYAPARAGQ</sequence>
<keyword evidence="6" id="KW-1278">Translocase</keyword>
<dbReference type="EMBL" id="JBHRYC010000086">
    <property type="protein sequence ID" value="MFC3639166.1"/>
    <property type="molecule type" value="Genomic_DNA"/>
</dbReference>
<comment type="caution">
    <text evidence="9">The sequence shown here is derived from an EMBL/GenBank/DDBJ whole genome shotgun (WGS) entry which is preliminary data.</text>
</comment>
<comment type="similarity">
    <text evidence="1">Belongs to the ABC transporter superfamily.</text>
</comment>
<evidence type="ECO:0000256" key="3">
    <source>
        <dbReference type="ARBA" id="ARBA00022741"/>
    </source>
</evidence>
<dbReference type="Proteomes" id="UP001595704">
    <property type="component" value="Unassembled WGS sequence"/>
</dbReference>
<protein>
    <submittedName>
        <fullName evidence="9">Heme ABC exporter ATP-binding protein CcmA</fullName>
    </submittedName>
</protein>
<evidence type="ECO:0000313" key="9">
    <source>
        <dbReference type="EMBL" id="MFC3639166.1"/>
    </source>
</evidence>
<organism evidence="9 10">
    <name type="scientific">Camelimonas fluminis</name>
    <dbReference type="NCBI Taxonomy" id="1576911"/>
    <lineage>
        <taxon>Bacteria</taxon>
        <taxon>Pseudomonadati</taxon>
        <taxon>Pseudomonadota</taxon>
        <taxon>Alphaproteobacteria</taxon>
        <taxon>Hyphomicrobiales</taxon>
        <taxon>Chelatococcaceae</taxon>
        <taxon>Camelimonas</taxon>
    </lineage>
</organism>
<feature type="domain" description="ABC transporter" evidence="8">
    <location>
        <begin position="3"/>
        <end position="222"/>
    </location>
</feature>
<dbReference type="Pfam" id="PF00005">
    <property type="entry name" value="ABC_tran"/>
    <property type="match status" value="1"/>
</dbReference>
<evidence type="ECO:0000256" key="6">
    <source>
        <dbReference type="ARBA" id="ARBA00022967"/>
    </source>
</evidence>
<dbReference type="NCBIfam" id="TIGR01189">
    <property type="entry name" value="ccmA"/>
    <property type="match status" value="1"/>
</dbReference>
<dbReference type="InterPro" id="IPR005895">
    <property type="entry name" value="ABC_transptr_haem_export_CcmA"/>
</dbReference>
<keyword evidence="10" id="KW-1185">Reference proteome</keyword>
<dbReference type="SUPFAM" id="SSF52540">
    <property type="entry name" value="P-loop containing nucleoside triphosphate hydrolases"/>
    <property type="match status" value="1"/>
</dbReference>
<keyword evidence="7" id="KW-0472">Membrane</keyword>
<evidence type="ECO:0000256" key="1">
    <source>
        <dbReference type="ARBA" id="ARBA00005417"/>
    </source>
</evidence>
<name>A0ABV7UKD4_9HYPH</name>
<accession>A0ABV7UKD4</accession>
<dbReference type="InterPro" id="IPR003439">
    <property type="entry name" value="ABC_transporter-like_ATP-bd"/>
</dbReference>
<dbReference type="Gene3D" id="3.40.50.300">
    <property type="entry name" value="P-loop containing nucleotide triphosphate hydrolases"/>
    <property type="match status" value="1"/>
</dbReference>
<keyword evidence="5 9" id="KW-0067">ATP-binding</keyword>
<evidence type="ECO:0000259" key="8">
    <source>
        <dbReference type="PROSITE" id="PS50893"/>
    </source>
</evidence>